<feature type="signal peptide" evidence="2">
    <location>
        <begin position="1"/>
        <end position="20"/>
    </location>
</feature>
<keyword evidence="4" id="KW-1185">Reference proteome</keyword>
<sequence>MQSFSLFLCAVSVLTSTINAARITQNIKHIRSEPSEANKTTIYSQSKPVLSASNLSHTSQDWLATPPASNPIVREPLPAKANATHIGNSYSEGQITGYKAFLSHPSTNASAPTHLYTEDKTFNRGLVRGYRAGMNHRASANSSDLSASGSEQYMNGQLAGYRAALNQKVSNHARVSKQEFPTSILQHDVVFNAGARAGFEAGANSHFSRAHSGHSSHEELSREKSDASHKLVSHSEKHEKGTGSSAKEASRVHEVSSISGHDEHSSVKQAHHHHVTGEKHDVQAAAEQPSAPNNQTQRLATDANTKPEKATHKHEGHRVSHPSAAGASRTVEKPKKTNDQNNAAQFFAGRQVGMDASTRFPNSQPSAYFKTDPSFNAGVQAGFEANVQSHSPQ</sequence>
<feature type="compositionally biased region" description="Basic and acidic residues" evidence="1">
    <location>
        <begin position="215"/>
        <end position="241"/>
    </location>
</feature>
<feature type="compositionally biased region" description="Basic and acidic residues" evidence="1">
    <location>
        <begin position="248"/>
        <end position="266"/>
    </location>
</feature>
<accession>F4RJM1</accession>
<dbReference type="KEGG" id="mlr:MELLADRAFT_105877"/>
<evidence type="ECO:0000313" key="3">
    <source>
        <dbReference type="EMBL" id="EGG07330.1"/>
    </source>
</evidence>
<evidence type="ECO:0000256" key="2">
    <source>
        <dbReference type="SAM" id="SignalP"/>
    </source>
</evidence>
<reference evidence="4" key="1">
    <citation type="journal article" date="2011" name="Proc. Natl. Acad. Sci. U.S.A.">
        <title>Obligate biotrophy features unraveled by the genomic analysis of rust fungi.</title>
        <authorList>
            <person name="Duplessis S."/>
            <person name="Cuomo C.A."/>
            <person name="Lin Y.-C."/>
            <person name="Aerts A."/>
            <person name="Tisserant E."/>
            <person name="Veneault-Fourrey C."/>
            <person name="Joly D.L."/>
            <person name="Hacquard S."/>
            <person name="Amselem J."/>
            <person name="Cantarel B.L."/>
            <person name="Chiu R."/>
            <person name="Coutinho P.M."/>
            <person name="Feau N."/>
            <person name="Field M."/>
            <person name="Frey P."/>
            <person name="Gelhaye E."/>
            <person name="Goldberg J."/>
            <person name="Grabherr M.G."/>
            <person name="Kodira C.D."/>
            <person name="Kohler A."/>
            <person name="Kuees U."/>
            <person name="Lindquist E.A."/>
            <person name="Lucas S.M."/>
            <person name="Mago R."/>
            <person name="Mauceli E."/>
            <person name="Morin E."/>
            <person name="Murat C."/>
            <person name="Pangilinan J.L."/>
            <person name="Park R."/>
            <person name="Pearson M."/>
            <person name="Quesneville H."/>
            <person name="Rouhier N."/>
            <person name="Sakthikumar S."/>
            <person name="Salamov A.A."/>
            <person name="Schmutz J."/>
            <person name="Selles B."/>
            <person name="Shapiro H."/>
            <person name="Tanguay P."/>
            <person name="Tuskan G.A."/>
            <person name="Henrissat B."/>
            <person name="Van de Peer Y."/>
            <person name="Rouze P."/>
            <person name="Ellis J.G."/>
            <person name="Dodds P.N."/>
            <person name="Schein J.E."/>
            <person name="Zhong S."/>
            <person name="Hamelin R.C."/>
            <person name="Grigoriev I.V."/>
            <person name="Szabo L.J."/>
            <person name="Martin F."/>
        </authorList>
    </citation>
    <scope>NUCLEOTIDE SEQUENCE [LARGE SCALE GENOMIC DNA]</scope>
    <source>
        <strain evidence="4">98AG31 / pathotype 3-4-7</strain>
    </source>
</reference>
<organism evidence="4">
    <name type="scientific">Melampsora larici-populina (strain 98AG31 / pathotype 3-4-7)</name>
    <name type="common">Poplar leaf rust fungus</name>
    <dbReference type="NCBI Taxonomy" id="747676"/>
    <lineage>
        <taxon>Eukaryota</taxon>
        <taxon>Fungi</taxon>
        <taxon>Dikarya</taxon>
        <taxon>Basidiomycota</taxon>
        <taxon>Pucciniomycotina</taxon>
        <taxon>Pucciniomycetes</taxon>
        <taxon>Pucciniales</taxon>
        <taxon>Melampsoraceae</taxon>
        <taxon>Melampsora</taxon>
    </lineage>
</organism>
<dbReference type="OrthoDB" id="10401120at2759"/>
<dbReference type="VEuPathDB" id="FungiDB:MELLADRAFT_105877"/>
<feature type="region of interest" description="Disordered" evidence="1">
    <location>
        <begin position="206"/>
        <end position="346"/>
    </location>
</feature>
<dbReference type="EMBL" id="GL883104">
    <property type="protein sequence ID" value="EGG07330.1"/>
    <property type="molecule type" value="Genomic_DNA"/>
</dbReference>
<evidence type="ECO:0000256" key="1">
    <source>
        <dbReference type="SAM" id="MobiDB-lite"/>
    </source>
</evidence>
<gene>
    <name evidence="3" type="ORF">MELLADRAFT_105877</name>
</gene>
<proteinExistence type="predicted"/>
<name>F4RJM1_MELLP</name>
<evidence type="ECO:0000313" key="4">
    <source>
        <dbReference type="Proteomes" id="UP000001072"/>
    </source>
</evidence>
<dbReference type="Proteomes" id="UP000001072">
    <property type="component" value="Unassembled WGS sequence"/>
</dbReference>
<protein>
    <recommendedName>
        <fullName evidence="5">Secreted protein</fullName>
    </recommendedName>
</protein>
<dbReference type="InParanoid" id="F4RJM1"/>
<feature type="chain" id="PRO_5003321638" description="Secreted protein" evidence="2">
    <location>
        <begin position="21"/>
        <end position="393"/>
    </location>
</feature>
<dbReference type="RefSeq" id="XP_007409237.1">
    <property type="nucleotide sequence ID" value="XM_007409175.1"/>
</dbReference>
<evidence type="ECO:0008006" key="5">
    <source>
        <dbReference type="Google" id="ProtNLM"/>
    </source>
</evidence>
<dbReference type="AlphaFoldDB" id="F4RJM1"/>
<feature type="compositionally biased region" description="Polar residues" evidence="1">
    <location>
        <begin position="290"/>
        <end position="304"/>
    </location>
</feature>
<dbReference type="GeneID" id="18922741"/>
<dbReference type="HOGENOM" id="CLU_702228_0_0_1"/>
<feature type="compositionally biased region" description="Basic residues" evidence="1">
    <location>
        <begin position="311"/>
        <end position="320"/>
    </location>
</feature>
<keyword evidence="2" id="KW-0732">Signal</keyword>